<dbReference type="GO" id="GO:1901259">
    <property type="term" value="P:chloroplast rRNA processing"/>
    <property type="evidence" value="ECO:0007669"/>
    <property type="project" value="TreeGrafter"/>
</dbReference>
<reference evidence="2" key="1">
    <citation type="journal article" date="2019" name="Toxins">
        <title>Detection of Abrin-Like and Prepropulchellin-Like Toxin Genes and Transcripts Using Whole Genome Sequencing and Full-Length Transcript Sequencing of Abrus precatorius.</title>
        <authorList>
            <person name="Hovde B.T."/>
            <person name="Daligault H.E."/>
            <person name="Hanschen E.R."/>
            <person name="Kunde Y.A."/>
            <person name="Johnson M.B."/>
            <person name="Starkenburg S.R."/>
            <person name="Johnson S.L."/>
        </authorList>
    </citation>
    <scope>NUCLEOTIDE SEQUENCE [LARGE SCALE GENOMIC DNA]</scope>
</reference>
<evidence type="ECO:0000313" key="3">
    <source>
        <dbReference type="RefSeq" id="XP_027368825.1"/>
    </source>
</evidence>
<keyword evidence="2" id="KW-1185">Reference proteome</keyword>
<dbReference type="PANTHER" id="PTHR33415:SF12">
    <property type="entry name" value="PROTEIN EMBRYO DEFECTIVE 514"/>
    <property type="match status" value="1"/>
</dbReference>
<dbReference type="Proteomes" id="UP000694853">
    <property type="component" value="Unplaced"/>
</dbReference>
<accession>A0A8B8MJQ9</accession>
<dbReference type="GeneID" id="113874813"/>
<evidence type="ECO:0000313" key="2">
    <source>
        <dbReference type="Proteomes" id="UP000694853"/>
    </source>
</evidence>
<dbReference type="GO" id="GO:0005634">
    <property type="term" value="C:nucleus"/>
    <property type="evidence" value="ECO:0007669"/>
    <property type="project" value="TreeGrafter"/>
</dbReference>
<dbReference type="RefSeq" id="XP_027368825.1">
    <property type="nucleotide sequence ID" value="XM_027513024.1"/>
</dbReference>
<dbReference type="GO" id="GO:0009507">
    <property type="term" value="C:chloroplast"/>
    <property type="evidence" value="ECO:0007669"/>
    <property type="project" value="TreeGrafter"/>
</dbReference>
<evidence type="ECO:0000256" key="1">
    <source>
        <dbReference type="SAM" id="MobiDB-lite"/>
    </source>
</evidence>
<reference evidence="3" key="2">
    <citation type="submission" date="2025-08" db="UniProtKB">
        <authorList>
            <consortium name="RefSeq"/>
        </authorList>
    </citation>
    <scope>IDENTIFICATION</scope>
    <source>
        <tissue evidence="3">Young leaves</tissue>
    </source>
</reference>
<dbReference type="FunFam" id="3.10.450.40:FF:000016">
    <property type="entry name" value="Predicted protein"/>
    <property type="match status" value="1"/>
</dbReference>
<sequence length="181" mass="20556">MVVENGETAQVPGGEWNEKRTREDEGEEEACVSKKQKVEEKKPSGPVNLGFKSFASSVEMFDYFYNLLHVWPPYLNLNKYEHVMLLELLKNGHMEADIKVGGGIHAFQVRKHPVWKSSCFFLIREDESVDDFSFRKCVDHILPLPEEMQVKHDVNRALGVVKHHRGGKGGGGGGRKGRSRH</sequence>
<dbReference type="Pfam" id="PF11523">
    <property type="entry name" value="DUF3223"/>
    <property type="match status" value="1"/>
</dbReference>
<proteinExistence type="predicted"/>
<dbReference type="PANTHER" id="PTHR33415">
    <property type="entry name" value="PROTEIN EMBRYO DEFECTIVE 514"/>
    <property type="match status" value="1"/>
</dbReference>
<dbReference type="GO" id="GO:0017126">
    <property type="term" value="P:nucleologenesis"/>
    <property type="evidence" value="ECO:0007669"/>
    <property type="project" value="TreeGrafter"/>
</dbReference>
<dbReference type="OrthoDB" id="409625at2759"/>
<feature type="region of interest" description="Disordered" evidence="1">
    <location>
        <begin position="161"/>
        <end position="181"/>
    </location>
</feature>
<dbReference type="InterPro" id="IPR044673">
    <property type="entry name" value="DCL-like"/>
</dbReference>
<dbReference type="KEGG" id="aprc:113874813"/>
<dbReference type="GO" id="GO:0009658">
    <property type="term" value="P:chloroplast organization"/>
    <property type="evidence" value="ECO:0007669"/>
    <property type="project" value="TreeGrafter"/>
</dbReference>
<feature type="region of interest" description="Disordered" evidence="1">
    <location>
        <begin position="1"/>
        <end position="43"/>
    </location>
</feature>
<name>A0A8B8MJQ9_ABRPR</name>
<dbReference type="AlphaFoldDB" id="A0A8B8MJQ9"/>
<protein>
    <submittedName>
        <fullName evidence="3">Protein EMBRYO DEFECTIVE 514</fullName>
    </submittedName>
</protein>
<organism evidence="2 3">
    <name type="scientific">Abrus precatorius</name>
    <name type="common">Indian licorice</name>
    <name type="synonym">Glycine abrus</name>
    <dbReference type="NCBI Taxonomy" id="3816"/>
    <lineage>
        <taxon>Eukaryota</taxon>
        <taxon>Viridiplantae</taxon>
        <taxon>Streptophyta</taxon>
        <taxon>Embryophyta</taxon>
        <taxon>Tracheophyta</taxon>
        <taxon>Spermatophyta</taxon>
        <taxon>Magnoliopsida</taxon>
        <taxon>eudicotyledons</taxon>
        <taxon>Gunneridae</taxon>
        <taxon>Pentapetalae</taxon>
        <taxon>rosids</taxon>
        <taxon>fabids</taxon>
        <taxon>Fabales</taxon>
        <taxon>Fabaceae</taxon>
        <taxon>Papilionoideae</taxon>
        <taxon>50 kb inversion clade</taxon>
        <taxon>NPAAA clade</taxon>
        <taxon>indigoferoid/millettioid clade</taxon>
        <taxon>Abreae</taxon>
        <taxon>Abrus</taxon>
    </lineage>
</organism>
<gene>
    <name evidence="3" type="primary">LOC113874813</name>
</gene>
<dbReference type="Gene3D" id="3.10.450.40">
    <property type="match status" value="1"/>
</dbReference>